<evidence type="ECO:0000256" key="3">
    <source>
        <dbReference type="SAM" id="MobiDB-lite"/>
    </source>
</evidence>
<evidence type="ECO:0000256" key="2">
    <source>
        <dbReference type="ARBA" id="ARBA00023242"/>
    </source>
</evidence>
<feature type="compositionally biased region" description="Polar residues" evidence="3">
    <location>
        <begin position="660"/>
        <end position="675"/>
    </location>
</feature>
<keyword evidence="1" id="KW-0479">Metal-binding</keyword>
<proteinExistence type="predicted"/>
<feature type="region of interest" description="Disordered" evidence="3">
    <location>
        <begin position="133"/>
        <end position="166"/>
    </location>
</feature>
<comment type="caution">
    <text evidence="5">The sequence shown here is derived from an EMBL/GenBank/DDBJ whole genome shotgun (WGS) entry which is preliminary data.</text>
</comment>
<dbReference type="EMBL" id="JBANMG010000009">
    <property type="protein sequence ID" value="KAK6948916.1"/>
    <property type="molecule type" value="Genomic_DNA"/>
</dbReference>
<dbReference type="AlphaFoldDB" id="A0AAX6M924"/>
<dbReference type="CDD" id="cd12148">
    <property type="entry name" value="fungal_TF_MHR"/>
    <property type="match status" value="1"/>
</dbReference>
<dbReference type="Proteomes" id="UP001369815">
    <property type="component" value="Unassembled WGS sequence"/>
</dbReference>
<dbReference type="GO" id="GO:0006351">
    <property type="term" value="P:DNA-templated transcription"/>
    <property type="evidence" value="ECO:0007669"/>
    <property type="project" value="InterPro"/>
</dbReference>
<organism evidence="5 6">
    <name type="scientific">Daldinia eschscholtzii</name>
    <dbReference type="NCBI Taxonomy" id="292717"/>
    <lineage>
        <taxon>Eukaryota</taxon>
        <taxon>Fungi</taxon>
        <taxon>Dikarya</taxon>
        <taxon>Ascomycota</taxon>
        <taxon>Pezizomycotina</taxon>
        <taxon>Sordariomycetes</taxon>
        <taxon>Xylariomycetidae</taxon>
        <taxon>Xylariales</taxon>
        <taxon>Hypoxylaceae</taxon>
        <taxon>Daldinia</taxon>
    </lineage>
</organism>
<dbReference type="PANTHER" id="PTHR46910">
    <property type="entry name" value="TRANSCRIPTION FACTOR PDR1"/>
    <property type="match status" value="1"/>
</dbReference>
<feature type="domain" description="Zn(2)-C6 fungal-type" evidence="4">
    <location>
        <begin position="57"/>
        <end position="87"/>
    </location>
</feature>
<feature type="compositionally biased region" description="Polar residues" evidence="3">
    <location>
        <begin position="701"/>
        <end position="710"/>
    </location>
</feature>
<dbReference type="PROSITE" id="PS50048">
    <property type="entry name" value="ZN2_CY6_FUNGAL_2"/>
    <property type="match status" value="1"/>
</dbReference>
<dbReference type="PROSITE" id="PS00463">
    <property type="entry name" value="ZN2_CY6_FUNGAL_1"/>
    <property type="match status" value="1"/>
</dbReference>
<dbReference type="GO" id="GO:0000981">
    <property type="term" value="F:DNA-binding transcription factor activity, RNA polymerase II-specific"/>
    <property type="evidence" value="ECO:0007669"/>
    <property type="project" value="InterPro"/>
</dbReference>
<feature type="region of interest" description="Disordered" evidence="3">
    <location>
        <begin position="630"/>
        <end position="675"/>
    </location>
</feature>
<dbReference type="Pfam" id="PF04082">
    <property type="entry name" value="Fungal_trans"/>
    <property type="match status" value="1"/>
</dbReference>
<keyword evidence="6" id="KW-1185">Reference proteome</keyword>
<dbReference type="SMART" id="SM00066">
    <property type="entry name" value="GAL4"/>
    <property type="match status" value="1"/>
</dbReference>
<dbReference type="GO" id="GO:0008270">
    <property type="term" value="F:zinc ion binding"/>
    <property type="evidence" value="ECO:0007669"/>
    <property type="project" value="InterPro"/>
</dbReference>
<dbReference type="Pfam" id="PF00172">
    <property type="entry name" value="Zn_clus"/>
    <property type="match status" value="1"/>
</dbReference>
<protein>
    <recommendedName>
        <fullName evidence="4">Zn(2)-C6 fungal-type domain-containing protein</fullName>
    </recommendedName>
</protein>
<dbReference type="PANTHER" id="PTHR46910:SF4">
    <property type="entry name" value="ZN(2)-C6 FUNGAL-TYPE DOMAIN-CONTAINING PROTEIN"/>
    <property type="match status" value="1"/>
</dbReference>
<accession>A0AAX6M924</accession>
<feature type="region of interest" description="Disordered" evidence="3">
    <location>
        <begin position="1"/>
        <end position="23"/>
    </location>
</feature>
<dbReference type="GO" id="GO:0003677">
    <property type="term" value="F:DNA binding"/>
    <property type="evidence" value="ECO:0007669"/>
    <property type="project" value="InterPro"/>
</dbReference>
<dbReference type="CDD" id="cd00067">
    <property type="entry name" value="GAL4"/>
    <property type="match status" value="1"/>
</dbReference>
<dbReference type="Gene3D" id="4.10.240.10">
    <property type="entry name" value="Zn(2)-C6 fungal-type DNA-binding domain"/>
    <property type="match status" value="1"/>
</dbReference>
<feature type="region of interest" description="Disordered" evidence="3">
    <location>
        <begin position="688"/>
        <end position="710"/>
    </location>
</feature>
<evidence type="ECO:0000313" key="5">
    <source>
        <dbReference type="EMBL" id="KAK6948916.1"/>
    </source>
</evidence>
<evidence type="ECO:0000256" key="1">
    <source>
        <dbReference type="ARBA" id="ARBA00022723"/>
    </source>
</evidence>
<feature type="compositionally biased region" description="Polar residues" evidence="3">
    <location>
        <begin position="630"/>
        <end position="651"/>
    </location>
</feature>
<name>A0AAX6M924_9PEZI</name>
<dbReference type="InterPro" id="IPR007219">
    <property type="entry name" value="XnlR_reg_dom"/>
</dbReference>
<dbReference type="SMART" id="SM00906">
    <property type="entry name" value="Fungal_trans"/>
    <property type="match status" value="1"/>
</dbReference>
<sequence length="870" mass="97138">MPPGRPPKRPGDATDLDPSDGAAKCKLSRLDRDRTAPSDFSSVVKSKLQSYTRTGQACDRCKVRKIRCDALPEGCSHCINQNLECYVTDRVTGRTERRGYMQQLEREKTDMLNHIRELEKLLYQNGVEIKPSRTFSETNNSTDGGVDNMSGQMQDSMGKNQWNQPGSSAWMKGRDRLSNIPYASTLRSAVEPRPTDAHIGVGADQAPLSSIKGTTLSILGSTIDIGSFDAPDMDEPSPDAPAHAPVYNKSAQAMLQSVTNINPRLQVDYPPRDDAFTYAEWYFLMIYPFHPVLHKPTFMTLLSRLYDDPSFKPTVAETTMIHIVFASIYLQYGIRNREQPEQRARLNDLSNKHYHFALSNFFDLSTSKTLYDVQALAMLCVHTMRFPKSTTSNMLSNYTLAMAIELNLHRAWKSPGEETNLENELRKRIWWAIVSTAVTLNGRMGRPMPIRLEDIDTEFPETIPDELLTEDGVDTTRTATCRYEIGVAAFRISALFLEMFANIYCARKDPNRYLPVVEALEEQLESWRENLPPGLKYRDMGQSEHDQSMFALYAEYMALEFTIFSTLVAHWERRHETNAAEVQALREDMKLWLTLLAETGHMMDCGMGLHDAVSSIIDRTITWIERAQVQKTNDHAQQPPLSQDLIKQSPHSPAYVNLPTAPNSNPAHSETESINGSASHVIAPQRSNYYTEPGSEPGTYPSLSYADSSTHPTSTIAYDPNNHFLYAQTAGQVAVAQAQAHAHAHAQAQVQAQVQVQAQAQVQAADHNPLTTFAAQTTQMTQPAHMMWRQQASGGNTWQDWTAAIVDNQERYSATALMSLGNSDPRPDTHVDGTGTNGLGMAVPMNGTPTTTTATMQWPLLLFSDGVSGT</sequence>
<evidence type="ECO:0000313" key="6">
    <source>
        <dbReference type="Proteomes" id="UP001369815"/>
    </source>
</evidence>
<evidence type="ECO:0000259" key="4">
    <source>
        <dbReference type="PROSITE" id="PS50048"/>
    </source>
</evidence>
<dbReference type="InterPro" id="IPR036864">
    <property type="entry name" value="Zn2-C6_fun-type_DNA-bd_sf"/>
</dbReference>
<keyword evidence="2" id="KW-0539">Nucleus</keyword>
<gene>
    <name evidence="5" type="ORF">Daesc_008987</name>
</gene>
<reference evidence="5 6" key="1">
    <citation type="journal article" date="2024" name="Front Chem Biol">
        <title>Unveiling the potential of Daldinia eschscholtzii MFLUCC 19-0629 through bioactivity and bioinformatics studies for enhanced sustainable agriculture production.</title>
        <authorList>
            <person name="Brooks S."/>
            <person name="Weaver J.A."/>
            <person name="Klomchit A."/>
            <person name="Alharthi S.A."/>
            <person name="Onlamun T."/>
            <person name="Nurani R."/>
            <person name="Vong T.K."/>
            <person name="Alberti F."/>
            <person name="Greco C."/>
        </authorList>
    </citation>
    <scope>NUCLEOTIDE SEQUENCE [LARGE SCALE GENOMIC DNA]</scope>
    <source>
        <strain evidence="5">MFLUCC 19-0629</strain>
    </source>
</reference>
<dbReference type="InterPro" id="IPR001138">
    <property type="entry name" value="Zn2Cys6_DnaBD"/>
</dbReference>
<dbReference type="InterPro" id="IPR050987">
    <property type="entry name" value="AtrR-like"/>
</dbReference>
<dbReference type="SUPFAM" id="SSF57701">
    <property type="entry name" value="Zn2/Cys6 DNA-binding domain"/>
    <property type="match status" value="1"/>
</dbReference>